<feature type="transmembrane region" description="Helical" evidence="8">
    <location>
        <begin position="6"/>
        <end position="22"/>
    </location>
</feature>
<reference evidence="9" key="2">
    <citation type="journal article" date="2007" name="Science">
        <title>Draft genome sequence of the sexually transmitted pathogen Trichomonas vaginalis.</title>
        <authorList>
            <person name="Carlton J.M."/>
            <person name="Hirt R.P."/>
            <person name="Silva J.C."/>
            <person name="Delcher A.L."/>
            <person name="Schatz M."/>
            <person name="Zhao Q."/>
            <person name="Wortman J.R."/>
            <person name="Bidwell S.L."/>
            <person name="Alsmark U.C.M."/>
            <person name="Besteiro S."/>
            <person name="Sicheritz-Ponten T."/>
            <person name="Noel C.J."/>
            <person name="Dacks J.B."/>
            <person name="Foster P.G."/>
            <person name="Simillion C."/>
            <person name="Van de Peer Y."/>
            <person name="Miranda-Saavedra D."/>
            <person name="Barton G.J."/>
            <person name="Westrop G.D."/>
            <person name="Mueller S."/>
            <person name="Dessi D."/>
            <person name="Fiori P.L."/>
            <person name="Ren Q."/>
            <person name="Paulsen I."/>
            <person name="Zhang H."/>
            <person name="Bastida-Corcuera F.D."/>
            <person name="Simoes-Barbosa A."/>
            <person name="Brown M.T."/>
            <person name="Hayes R.D."/>
            <person name="Mukherjee M."/>
            <person name="Okumura C.Y."/>
            <person name="Schneider R."/>
            <person name="Smith A.J."/>
            <person name="Vanacova S."/>
            <person name="Villalvazo M."/>
            <person name="Haas B.J."/>
            <person name="Pertea M."/>
            <person name="Feldblyum T.V."/>
            <person name="Utterback T.R."/>
            <person name="Shu C.L."/>
            <person name="Osoegawa K."/>
            <person name="de Jong P.J."/>
            <person name="Hrdy I."/>
            <person name="Horvathova L."/>
            <person name="Zubacova Z."/>
            <person name="Dolezal P."/>
            <person name="Malik S.B."/>
            <person name="Logsdon J.M. Jr."/>
            <person name="Henze K."/>
            <person name="Gupta A."/>
            <person name="Wang C.C."/>
            <person name="Dunne R.L."/>
            <person name="Upcroft J.A."/>
            <person name="Upcroft P."/>
            <person name="White O."/>
            <person name="Salzberg S.L."/>
            <person name="Tang P."/>
            <person name="Chiu C.-H."/>
            <person name="Lee Y.-S."/>
            <person name="Embley T.M."/>
            <person name="Coombs G.H."/>
            <person name="Mottram J.C."/>
            <person name="Tachezy J."/>
            <person name="Fraser-Liggett C.M."/>
            <person name="Johnson P.J."/>
        </authorList>
    </citation>
    <scope>NUCLEOTIDE SEQUENCE [LARGE SCALE GENOMIC DNA]</scope>
    <source>
        <strain evidence="9">G3</strain>
    </source>
</reference>
<reference evidence="9" key="1">
    <citation type="submission" date="2006-10" db="EMBL/GenBank/DDBJ databases">
        <authorList>
            <person name="Amadeo P."/>
            <person name="Zhao Q."/>
            <person name="Wortman J."/>
            <person name="Fraser-Liggett C."/>
            <person name="Carlton J."/>
        </authorList>
    </citation>
    <scope>NUCLEOTIDE SEQUENCE</scope>
    <source>
        <strain evidence="9">G3</strain>
    </source>
</reference>
<dbReference type="PANTHER" id="PTHR12174">
    <property type="entry name" value="SIGNAL PEPTIDE PEPTIDASE"/>
    <property type="match status" value="1"/>
</dbReference>
<feature type="transmembrane region" description="Helical" evidence="8">
    <location>
        <begin position="272"/>
        <end position="291"/>
    </location>
</feature>
<name>A2E3W6_TRIV3</name>
<organism evidence="9 10">
    <name type="scientific">Trichomonas vaginalis (strain ATCC PRA-98 / G3)</name>
    <dbReference type="NCBI Taxonomy" id="412133"/>
    <lineage>
        <taxon>Eukaryota</taxon>
        <taxon>Metamonada</taxon>
        <taxon>Parabasalia</taxon>
        <taxon>Trichomonadida</taxon>
        <taxon>Trichomonadidae</taxon>
        <taxon>Trichomonas</taxon>
    </lineage>
</organism>
<keyword evidence="10" id="KW-1185">Reference proteome</keyword>
<dbReference type="AlphaFoldDB" id="A2E3W6"/>
<evidence type="ECO:0000256" key="5">
    <source>
        <dbReference type="ARBA" id="ARBA00022824"/>
    </source>
</evidence>
<feature type="transmembrane region" description="Helical" evidence="8">
    <location>
        <begin position="171"/>
        <end position="192"/>
    </location>
</feature>
<dbReference type="GO" id="GO:0006465">
    <property type="term" value="P:signal peptide processing"/>
    <property type="evidence" value="ECO:0000318"/>
    <property type="project" value="GO_Central"/>
</dbReference>
<gene>
    <name evidence="9" type="ORF">TVAG_074490</name>
</gene>
<sequence>MDSVILGTTAVLAVGLGSYFAARDISNISSSVLSSSRVKSYPFMAGISLLSINLMFTYLDPYYVNLGFTFYFGLAGTNSIWFLLRAFFGKKSRKLFTYPHSKSILFEFVIPSEPVDFLLSDLPLYIIGVVINVIYFTTKNNLANNIIAFSVAFYGVLSIRVEKFTSAAPLLWSLLIYDVFFVYQTDVMTSVAQKLEGPVKLVINLHGHGNSVLGLGDLVLPGIFISTCSRFDHFIKKVTGRRSPYWFIAMVFYATAMGVTDYVCYKTRRGQPALLFITPLVTIPILFTALVRREYRAFCSYSG</sequence>
<dbReference type="OrthoDB" id="29661at2759"/>
<keyword evidence="6 8" id="KW-1133">Transmembrane helix</keyword>
<dbReference type="Pfam" id="PF04258">
    <property type="entry name" value="Peptidase_A22B"/>
    <property type="match status" value="1"/>
</dbReference>
<evidence type="ECO:0000313" key="9">
    <source>
        <dbReference type="EMBL" id="EAY12621.1"/>
    </source>
</evidence>
<feature type="transmembrane region" description="Helical" evidence="8">
    <location>
        <begin position="243"/>
        <end position="260"/>
    </location>
</feature>
<dbReference type="GO" id="GO:0098554">
    <property type="term" value="C:cytoplasmic side of endoplasmic reticulum membrane"/>
    <property type="evidence" value="ECO:0000318"/>
    <property type="project" value="GO_Central"/>
</dbReference>
<dbReference type="EMBL" id="DS113298">
    <property type="protein sequence ID" value="EAY12621.1"/>
    <property type="molecule type" value="Genomic_DNA"/>
</dbReference>
<evidence type="ECO:0000256" key="3">
    <source>
        <dbReference type="ARBA" id="ARBA00022692"/>
    </source>
</evidence>
<dbReference type="InterPro" id="IPR007369">
    <property type="entry name" value="Peptidase_A22B_SPP"/>
</dbReference>
<feature type="transmembrane region" description="Helical" evidence="8">
    <location>
        <begin position="43"/>
        <end position="64"/>
    </location>
</feature>
<keyword evidence="5" id="KW-0256">Endoplasmic reticulum</keyword>
<dbReference type="Proteomes" id="UP000001542">
    <property type="component" value="Unassembled WGS sequence"/>
</dbReference>
<dbReference type="KEGG" id="tva:4770582"/>
<dbReference type="InParanoid" id="A2E3W6"/>
<evidence type="ECO:0000256" key="8">
    <source>
        <dbReference type="SAM" id="Phobius"/>
    </source>
</evidence>
<dbReference type="GO" id="GO:0042500">
    <property type="term" value="F:aspartic endopeptidase activity, intramembrane cleaving"/>
    <property type="evidence" value="ECO:0000318"/>
    <property type="project" value="GO_Central"/>
</dbReference>
<keyword evidence="4" id="KW-0378">Hydrolase</keyword>
<feature type="transmembrane region" description="Helical" evidence="8">
    <location>
        <begin position="117"/>
        <end position="136"/>
    </location>
</feature>
<dbReference type="VEuPathDB" id="TrichDB:TVAG_074490"/>
<evidence type="ECO:0000313" key="10">
    <source>
        <dbReference type="Proteomes" id="UP000001542"/>
    </source>
</evidence>
<evidence type="ECO:0000256" key="1">
    <source>
        <dbReference type="ARBA" id="ARBA00004477"/>
    </source>
</evidence>
<dbReference type="RefSeq" id="XP_001324844.1">
    <property type="nucleotide sequence ID" value="XM_001324809.1"/>
</dbReference>
<proteinExistence type="inferred from homology"/>
<dbReference type="GO" id="GO:0033619">
    <property type="term" value="P:membrane protein proteolysis"/>
    <property type="evidence" value="ECO:0000318"/>
    <property type="project" value="GO_Central"/>
</dbReference>
<feature type="transmembrane region" description="Helical" evidence="8">
    <location>
        <begin position="70"/>
        <end position="88"/>
    </location>
</feature>
<dbReference type="FunCoup" id="A2E3W6">
    <property type="interactions" value="192"/>
</dbReference>
<comment type="similarity">
    <text evidence="2">Belongs to the peptidase A22B family.</text>
</comment>
<evidence type="ECO:0000256" key="6">
    <source>
        <dbReference type="ARBA" id="ARBA00022989"/>
    </source>
</evidence>
<evidence type="ECO:0000256" key="4">
    <source>
        <dbReference type="ARBA" id="ARBA00022801"/>
    </source>
</evidence>
<dbReference type="PANTHER" id="PTHR12174:SF23">
    <property type="entry name" value="MINOR HISTOCOMPATIBILITY ANTIGEN H13"/>
    <property type="match status" value="1"/>
</dbReference>
<dbReference type="eggNOG" id="KOG2443">
    <property type="taxonomic scope" value="Eukaryota"/>
</dbReference>
<dbReference type="STRING" id="5722.A2E3W6"/>
<keyword evidence="7 8" id="KW-0472">Membrane</keyword>
<comment type="subcellular location">
    <subcellularLocation>
        <location evidence="1">Endoplasmic reticulum membrane</location>
        <topology evidence="1">Multi-pass membrane protein</topology>
    </subcellularLocation>
</comment>
<evidence type="ECO:0000256" key="2">
    <source>
        <dbReference type="ARBA" id="ARBA00006859"/>
    </source>
</evidence>
<keyword evidence="3 8" id="KW-0812">Transmembrane</keyword>
<protein>
    <submittedName>
        <fullName evidence="9">Clan AD, family A22, presenilin-like aspartic peptidase</fullName>
    </submittedName>
</protein>
<accession>A2E3W6</accession>
<dbReference type="GO" id="GO:0098553">
    <property type="term" value="C:lumenal side of endoplasmic reticulum membrane"/>
    <property type="evidence" value="ECO:0000318"/>
    <property type="project" value="GO_Central"/>
</dbReference>
<feature type="transmembrane region" description="Helical" evidence="8">
    <location>
        <begin position="142"/>
        <end position="159"/>
    </location>
</feature>
<dbReference type="SMART" id="SM00730">
    <property type="entry name" value="PSN"/>
    <property type="match status" value="1"/>
</dbReference>
<dbReference type="InterPro" id="IPR006639">
    <property type="entry name" value="Preselin/SPP"/>
</dbReference>
<evidence type="ECO:0000256" key="7">
    <source>
        <dbReference type="ARBA" id="ARBA00023136"/>
    </source>
</evidence>
<dbReference type="VEuPathDB" id="TrichDB:TVAGG3_0146850"/>